<feature type="region of interest" description="Disordered" evidence="4">
    <location>
        <begin position="1"/>
        <end position="127"/>
    </location>
</feature>
<reference evidence="6" key="1">
    <citation type="submission" date="2024-04" db="UniProtKB">
        <authorList>
            <consortium name="EnsemblMetazoa"/>
        </authorList>
    </citation>
    <scope>IDENTIFICATION</scope>
    <source>
        <strain evidence="6">EBRO</strain>
    </source>
</reference>
<evidence type="ECO:0000256" key="2">
    <source>
        <dbReference type="ARBA" id="ARBA00022737"/>
    </source>
</evidence>
<protein>
    <recommendedName>
        <fullName evidence="5">EF-hand domain-containing protein</fullName>
    </recommendedName>
</protein>
<dbReference type="SUPFAM" id="SSF47473">
    <property type="entry name" value="EF-hand"/>
    <property type="match status" value="1"/>
</dbReference>
<accession>A0AAG5D503</accession>
<evidence type="ECO:0000256" key="4">
    <source>
        <dbReference type="SAM" id="MobiDB-lite"/>
    </source>
</evidence>
<keyword evidence="1" id="KW-0479">Metal-binding</keyword>
<evidence type="ECO:0000259" key="5">
    <source>
        <dbReference type="PROSITE" id="PS50222"/>
    </source>
</evidence>
<dbReference type="Gene3D" id="1.10.238.10">
    <property type="entry name" value="EF-hand"/>
    <property type="match status" value="2"/>
</dbReference>
<dbReference type="Proteomes" id="UP000075880">
    <property type="component" value="Unassembled WGS sequence"/>
</dbReference>
<dbReference type="GO" id="GO:0005509">
    <property type="term" value="F:calcium ion binding"/>
    <property type="evidence" value="ECO:0007669"/>
    <property type="project" value="InterPro"/>
</dbReference>
<name>A0AAG5D503_ANOAO</name>
<dbReference type="CDD" id="cd00051">
    <property type="entry name" value="EFh"/>
    <property type="match status" value="2"/>
</dbReference>
<organism evidence="6 7">
    <name type="scientific">Anopheles atroparvus</name>
    <name type="common">European mosquito</name>
    <dbReference type="NCBI Taxonomy" id="41427"/>
    <lineage>
        <taxon>Eukaryota</taxon>
        <taxon>Metazoa</taxon>
        <taxon>Ecdysozoa</taxon>
        <taxon>Arthropoda</taxon>
        <taxon>Hexapoda</taxon>
        <taxon>Insecta</taxon>
        <taxon>Pterygota</taxon>
        <taxon>Neoptera</taxon>
        <taxon>Endopterygota</taxon>
        <taxon>Diptera</taxon>
        <taxon>Nematocera</taxon>
        <taxon>Culicoidea</taxon>
        <taxon>Culicidae</taxon>
        <taxon>Anophelinae</taxon>
        <taxon>Anopheles</taxon>
    </lineage>
</organism>
<sequence>MSSSSTMGAAGKNPSAVGEQPAGGNHTVQLLDPAHSSLSELSSELSSPAETSAAAKAHSEPARSVNSNFLTARAAREGTPPRADAQIEVGLPPRVPPPQGEGGSASGEPANSAESGTAPGDRQPKRKVIRRIVKVRRVVKKMKKKDEKFYLRTAFDLLDRDQDGHVTPEELQFMLRNLGIHVRDELIDDLLREASRTGSGLIDETEFLQWVARIQALKDDSNTSSSSSSSTNPAQSADDDLTQDLVAAFRVFDRDGNGYITRDELKSAMDMIGENVTEYQLNEMLELADADKDGRINYEDFQNFFLNNIDTIVPPPKQ</sequence>
<proteinExistence type="predicted"/>
<feature type="domain" description="EF-hand" evidence="5">
    <location>
        <begin position="146"/>
        <end position="181"/>
    </location>
</feature>
<dbReference type="Pfam" id="PF13499">
    <property type="entry name" value="EF-hand_7"/>
    <property type="match status" value="2"/>
</dbReference>
<keyword evidence="3" id="KW-0106">Calcium</keyword>
<dbReference type="AlphaFoldDB" id="A0AAG5D503"/>
<feature type="compositionally biased region" description="Low complexity" evidence="4">
    <location>
        <begin position="36"/>
        <end position="55"/>
    </location>
</feature>
<dbReference type="InterPro" id="IPR011992">
    <property type="entry name" value="EF-hand-dom_pair"/>
</dbReference>
<keyword evidence="7" id="KW-1185">Reference proteome</keyword>
<dbReference type="InterPro" id="IPR018247">
    <property type="entry name" value="EF_Hand_1_Ca_BS"/>
</dbReference>
<feature type="domain" description="EF-hand" evidence="5">
    <location>
        <begin position="182"/>
        <end position="217"/>
    </location>
</feature>
<dbReference type="SMART" id="SM00054">
    <property type="entry name" value="EFh"/>
    <property type="match status" value="4"/>
</dbReference>
<dbReference type="PROSITE" id="PS00018">
    <property type="entry name" value="EF_HAND_1"/>
    <property type="match status" value="3"/>
</dbReference>
<feature type="domain" description="EF-hand" evidence="5">
    <location>
        <begin position="276"/>
        <end position="311"/>
    </location>
</feature>
<feature type="region of interest" description="Disordered" evidence="4">
    <location>
        <begin position="220"/>
        <end position="239"/>
    </location>
</feature>
<evidence type="ECO:0000313" key="7">
    <source>
        <dbReference type="Proteomes" id="UP000075880"/>
    </source>
</evidence>
<dbReference type="PANTHER" id="PTHR23050">
    <property type="entry name" value="CALCIUM BINDING PROTEIN"/>
    <property type="match status" value="1"/>
</dbReference>
<dbReference type="EnsemblMetazoa" id="ENSAATROPT007143">
    <property type="protein sequence ID" value="ENSAATROPP006397"/>
    <property type="gene ID" value="ENSAATROPG005813"/>
</dbReference>
<evidence type="ECO:0000256" key="3">
    <source>
        <dbReference type="ARBA" id="ARBA00022837"/>
    </source>
</evidence>
<keyword evidence="2" id="KW-0677">Repeat</keyword>
<dbReference type="FunFam" id="1.10.238.10:FF:000181">
    <property type="entry name" value="CALML5 isoform 1"/>
    <property type="match status" value="1"/>
</dbReference>
<dbReference type="InterPro" id="IPR002048">
    <property type="entry name" value="EF_hand_dom"/>
</dbReference>
<evidence type="ECO:0000256" key="1">
    <source>
        <dbReference type="ARBA" id="ARBA00022723"/>
    </source>
</evidence>
<feature type="domain" description="EF-hand" evidence="5">
    <location>
        <begin position="240"/>
        <end position="275"/>
    </location>
</feature>
<dbReference type="PROSITE" id="PS50222">
    <property type="entry name" value="EF_HAND_2"/>
    <property type="match status" value="4"/>
</dbReference>
<feature type="compositionally biased region" description="Low complexity" evidence="4">
    <location>
        <begin position="222"/>
        <end position="232"/>
    </location>
</feature>
<evidence type="ECO:0000313" key="6">
    <source>
        <dbReference type="EnsemblMetazoa" id="ENSAATROPP006397"/>
    </source>
</evidence>
<dbReference type="InterPro" id="IPR050145">
    <property type="entry name" value="Centrin_CML-like"/>
</dbReference>